<proteinExistence type="predicted"/>
<protein>
    <submittedName>
        <fullName evidence="1">Uncharacterized protein</fullName>
    </submittedName>
</protein>
<dbReference type="HOGENOM" id="CLU_2146853_0_0_1"/>
<reference evidence="2" key="2">
    <citation type="submission" date="2015-01" db="EMBL/GenBank/DDBJ databases">
        <title>Evolutionary Origins and Diversification of the Mycorrhizal Mutualists.</title>
        <authorList>
            <consortium name="DOE Joint Genome Institute"/>
            <consortium name="Mycorrhizal Genomics Consortium"/>
            <person name="Kohler A."/>
            <person name="Kuo A."/>
            <person name="Nagy L.G."/>
            <person name="Floudas D."/>
            <person name="Copeland A."/>
            <person name="Barry K.W."/>
            <person name="Cichocki N."/>
            <person name="Veneault-Fourrey C."/>
            <person name="LaButti K."/>
            <person name="Lindquist E.A."/>
            <person name="Lipzen A."/>
            <person name="Lundell T."/>
            <person name="Morin E."/>
            <person name="Murat C."/>
            <person name="Riley R."/>
            <person name="Ohm R."/>
            <person name="Sun H."/>
            <person name="Tunlid A."/>
            <person name="Henrissat B."/>
            <person name="Grigoriev I.V."/>
            <person name="Hibbett D.S."/>
            <person name="Martin F."/>
        </authorList>
    </citation>
    <scope>NUCLEOTIDE SEQUENCE [LARGE SCALE GENOMIC DNA]</scope>
    <source>
        <strain evidence="2">441</strain>
    </source>
</reference>
<evidence type="ECO:0000313" key="1">
    <source>
        <dbReference type="EMBL" id="KIK17324.1"/>
    </source>
</evidence>
<dbReference type="AlphaFoldDB" id="A0A0C9YTF8"/>
<evidence type="ECO:0000313" key="2">
    <source>
        <dbReference type="Proteomes" id="UP000054018"/>
    </source>
</evidence>
<gene>
    <name evidence="1" type="ORF">PISMIDRAFT_685352</name>
</gene>
<accession>A0A0C9YTF8</accession>
<sequence length="112" mass="12356">MTLTVKGRIGATTRSIIAAWVLRTPRSTVHPVIIHVLVQSPDHPKTAHLSSCSADSCRLHNDASMFNVARIIERHICRRAIYLPVSHMTPAKGQMPLDRCSLPDSCHVQNGV</sequence>
<reference evidence="1 2" key="1">
    <citation type="submission" date="2014-04" db="EMBL/GenBank/DDBJ databases">
        <authorList>
            <consortium name="DOE Joint Genome Institute"/>
            <person name="Kuo A."/>
            <person name="Kohler A."/>
            <person name="Costa M.D."/>
            <person name="Nagy L.G."/>
            <person name="Floudas D."/>
            <person name="Copeland A."/>
            <person name="Barry K.W."/>
            <person name="Cichocki N."/>
            <person name="Veneault-Fourrey C."/>
            <person name="LaButti K."/>
            <person name="Lindquist E.A."/>
            <person name="Lipzen A."/>
            <person name="Lundell T."/>
            <person name="Morin E."/>
            <person name="Murat C."/>
            <person name="Sun H."/>
            <person name="Tunlid A."/>
            <person name="Henrissat B."/>
            <person name="Grigoriev I.V."/>
            <person name="Hibbett D.S."/>
            <person name="Martin F."/>
            <person name="Nordberg H.P."/>
            <person name="Cantor M.N."/>
            <person name="Hua S.X."/>
        </authorList>
    </citation>
    <scope>NUCLEOTIDE SEQUENCE [LARGE SCALE GENOMIC DNA]</scope>
    <source>
        <strain evidence="1 2">441</strain>
    </source>
</reference>
<name>A0A0C9YTF8_9AGAM</name>
<dbReference type="EMBL" id="KN833832">
    <property type="protein sequence ID" value="KIK17324.1"/>
    <property type="molecule type" value="Genomic_DNA"/>
</dbReference>
<keyword evidence="2" id="KW-1185">Reference proteome</keyword>
<dbReference type="Proteomes" id="UP000054018">
    <property type="component" value="Unassembled WGS sequence"/>
</dbReference>
<organism evidence="1 2">
    <name type="scientific">Pisolithus microcarpus 441</name>
    <dbReference type="NCBI Taxonomy" id="765257"/>
    <lineage>
        <taxon>Eukaryota</taxon>
        <taxon>Fungi</taxon>
        <taxon>Dikarya</taxon>
        <taxon>Basidiomycota</taxon>
        <taxon>Agaricomycotina</taxon>
        <taxon>Agaricomycetes</taxon>
        <taxon>Agaricomycetidae</taxon>
        <taxon>Boletales</taxon>
        <taxon>Sclerodermatineae</taxon>
        <taxon>Pisolithaceae</taxon>
        <taxon>Pisolithus</taxon>
    </lineage>
</organism>